<dbReference type="Gene3D" id="3.40.50.720">
    <property type="entry name" value="NAD(P)-binding Rossmann-like Domain"/>
    <property type="match status" value="1"/>
</dbReference>
<organism evidence="3 4">
    <name type="scientific">Niveispirillum lacus</name>
    <dbReference type="NCBI Taxonomy" id="1981099"/>
    <lineage>
        <taxon>Bacteria</taxon>
        <taxon>Pseudomonadati</taxon>
        <taxon>Pseudomonadota</taxon>
        <taxon>Alphaproteobacteria</taxon>
        <taxon>Rhodospirillales</taxon>
        <taxon>Azospirillaceae</taxon>
        <taxon>Niveispirillum</taxon>
    </lineage>
</organism>
<keyword evidence="4" id="KW-1185">Reference proteome</keyword>
<keyword evidence="1" id="KW-0560">Oxidoreductase</keyword>
<feature type="domain" description="Alcohol dehydrogenase-like N-terminal" evidence="2">
    <location>
        <begin position="25"/>
        <end position="118"/>
    </location>
</feature>
<gene>
    <name evidence="3" type="primary">bchC</name>
    <name evidence="3" type="ORF">CHU95_12495</name>
</gene>
<dbReference type="RefSeq" id="WP_094456666.1">
    <property type="nucleotide sequence ID" value="NZ_NOXU01000029.1"/>
</dbReference>
<name>A0A255YYE2_9PROT</name>
<dbReference type="SUPFAM" id="SSF51735">
    <property type="entry name" value="NAD(P)-binding Rossmann-fold domains"/>
    <property type="match status" value="1"/>
</dbReference>
<evidence type="ECO:0000313" key="3">
    <source>
        <dbReference type="EMBL" id="OYQ34257.1"/>
    </source>
</evidence>
<dbReference type="Pfam" id="PF08240">
    <property type="entry name" value="ADH_N"/>
    <property type="match status" value="1"/>
</dbReference>
<dbReference type="InterPro" id="IPR013154">
    <property type="entry name" value="ADH-like_N"/>
</dbReference>
<reference evidence="3 4" key="1">
    <citation type="submission" date="2017-07" db="EMBL/GenBank/DDBJ databases">
        <title>Niveispirillum cyanobacteriorum sp. nov., isolated from cyanobacterial aggregates in a eutrophic lake.</title>
        <authorList>
            <person name="Cai H."/>
        </authorList>
    </citation>
    <scope>NUCLEOTIDE SEQUENCE [LARGE SCALE GENOMIC DNA]</scope>
    <source>
        <strain evidence="4">TH1-14</strain>
    </source>
</reference>
<dbReference type="Proteomes" id="UP000216998">
    <property type="component" value="Unassembled WGS sequence"/>
</dbReference>
<dbReference type="Gene3D" id="3.90.180.10">
    <property type="entry name" value="Medium-chain alcohol dehydrogenases, catalytic domain"/>
    <property type="match status" value="1"/>
</dbReference>
<dbReference type="InterPro" id="IPR011032">
    <property type="entry name" value="GroES-like_sf"/>
</dbReference>
<dbReference type="InterPro" id="IPR005903">
    <property type="entry name" value="BchC"/>
</dbReference>
<accession>A0A255YYE2</accession>
<dbReference type="OrthoDB" id="9806940at2"/>
<evidence type="ECO:0000256" key="1">
    <source>
        <dbReference type="ARBA" id="ARBA00023002"/>
    </source>
</evidence>
<dbReference type="AlphaFoldDB" id="A0A255YYE2"/>
<comment type="caution">
    <text evidence="3">The sequence shown here is derived from an EMBL/GenBank/DDBJ whole genome shotgun (WGS) entry which is preliminary data.</text>
</comment>
<evidence type="ECO:0000259" key="2">
    <source>
        <dbReference type="Pfam" id="PF08240"/>
    </source>
</evidence>
<dbReference type="SUPFAM" id="SSF50129">
    <property type="entry name" value="GroES-like"/>
    <property type="match status" value="1"/>
</dbReference>
<evidence type="ECO:0000313" key="4">
    <source>
        <dbReference type="Proteomes" id="UP000216998"/>
    </source>
</evidence>
<sequence length="312" mass="32557">MYAAAIVFERPGEVAVRRLALHDPGPADVVVETVASGVSTGTEKMLFQGTMPRFPGMNYPLVPGYETVGRVIQAGPDSGQRVGAMVFVPGASCYENAAGLFGANASHLIVPGARVFEIGAALNENGVLLALAATAHHAIKRAQGPVGLVVGHGVLGRLIARLVMALGFAAPVVWETAAARRTGASGYRVTDPAEDGDTRYGTAIDASGDASAIDGIITRLNKPAELILAGFYGERVGYAFAPAFMRELTLSIAAEFRPEDVAAVIRLAETGRLSLDGLLTHRATPAQASSAYPTAFNDLGCLKMVIDWRIAA</sequence>
<protein>
    <submittedName>
        <fullName evidence="3">Chlorophyll synthesis pathway protein BchC</fullName>
    </submittedName>
</protein>
<dbReference type="InterPro" id="IPR036291">
    <property type="entry name" value="NAD(P)-bd_dom_sf"/>
</dbReference>
<dbReference type="NCBIfam" id="TIGR01202">
    <property type="entry name" value="bchC"/>
    <property type="match status" value="1"/>
</dbReference>
<proteinExistence type="predicted"/>
<dbReference type="PANTHER" id="PTHR43189:SF1">
    <property type="entry name" value="ZINC-TYPE ALCOHOL DEHYDROGENASE-LIKE PROTEIN C1198.01"/>
    <property type="match status" value="1"/>
</dbReference>
<dbReference type="CDD" id="cd08255">
    <property type="entry name" value="2-desacetyl-2-hydroxyethyl_bacteriochlorophyllide_like"/>
    <property type="match status" value="1"/>
</dbReference>
<dbReference type="EMBL" id="NOXU01000029">
    <property type="protein sequence ID" value="OYQ34257.1"/>
    <property type="molecule type" value="Genomic_DNA"/>
</dbReference>
<dbReference type="PANTHER" id="PTHR43189">
    <property type="entry name" value="ZINC-TYPE ALCOHOL DEHYDROGENASE-LIKE PROTEIN C1198.01-RELATED"/>
    <property type="match status" value="1"/>
</dbReference>
<dbReference type="GO" id="GO:0036354">
    <property type="term" value="F:bacteriochlorophyllide-a dehydrogenase activity"/>
    <property type="evidence" value="ECO:0007669"/>
    <property type="project" value="InterPro"/>
</dbReference>